<accession>A0A0B7BH47</accession>
<dbReference type="EMBL" id="HACG01045428">
    <property type="protein sequence ID" value="CEK92293.1"/>
    <property type="molecule type" value="Transcribed_RNA"/>
</dbReference>
<gene>
    <name evidence="1" type="primary">ORF187535</name>
</gene>
<sequence>QHCSPVHQLSHYPSPQYDMGQRLNMNNCMLRQTRLFLSTIVDSKVDNTLWATDHVP</sequence>
<name>A0A0B7BH47_9EUPU</name>
<organism evidence="1">
    <name type="scientific">Arion vulgaris</name>
    <dbReference type="NCBI Taxonomy" id="1028688"/>
    <lineage>
        <taxon>Eukaryota</taxon>
        <taxon>Metazoa</taxon>
        <taxon>Spiralia</taxon>
        <taxon>Lophotrochozoa</taxon>
        <taxon>Mollusca</taxon>
        <taxon>Gastropoda</taxon>
        <taxon>Heterobranchia</taxon>
        <taxon>Euthyneura</taxon>
        <taxon>Panpulmonata</taxon>
        <taxon>Eupulmonata</taxon>
        <taxon>Stylommatophora</taxon>
        <taxon>Helicina</taxon>
        <taxon>Arionoidea</taxon>
        <taxon>Arionidae</taxon>
        <taxon>Arion</taxon>
    </lineage>
</organism>
<reference evidence="1" key="1">
    <citation type="submission" date="2014-12" db="EMBL/GenBank/DDBJ databases">
        <title>Insight into the proteome of Arion vulgaris.</title>
        <authorList>
            <person name="Aradska J."/>
            <person name="Bulat T."/>
            <person name="Smidak R."/>
            <person name="Sarate P."/>
            <person name="Gangsoo J."/>
            <person name="Sialana F."/>
            <person name="Bilban M."/>
            <person name="Lubec G."/>
        </authorList>
    </citation>
    <scope>NUCLEOTIDE SEQUENCE</scope>
    <source>
        <tissue evidence="1">Skin</tissue>
    </source>
</reference>
<dbReference type="AlphaFoldDB" id="A0A0B7BH47"/>
<evidence type="ECO:0000313" key="1">
    <source>
        <dbReference type="EMBL" id="CEK92293.1"/>
    </source>
</evidence>
<proteinExistence type="predicted"/>
<feature type="non-terminal residue" evidence="1">
    <location>
        <position position="1"/>
    </location>
</feature>
<protein>
    <submittedName>
        <fullName evidence="1">Uncharacterized protein</fullName>
    </submittedName>
</protein>